<feature type="transmembrane region" description="Helical" evidence="1">
    <location>
        <begin position="50"/>
        <end position="73"/>
    </location>
</feature>
<dbReference type="OrthoDB" id="1352124at2"/>
<dbReference type="EMBL" id="FQZI01000010">
    <property type="protein sequence ID" value="SHJ21526.1"/>
    <property type="molecule type" value="Genomic_DNA"/>
</dbReference>
<feature type="transmembrane region" description="Helical" evidence="1">
    <location>
        <begin position="85"/>
        <end position="108"/>
    </location>
</feature>
<keyword evidence="3" id="KW-1185">Reference proteome</keyword>
<sequence>MKNIFIKNKPQYHFSESEKEKENTILIWKGIVGFFGCLCFFYSIRQSNLFVIIGLDFILKLYTVLGLIFTILLYKIDKVYEKNDYSFIVIYFQKFFTYGSIFLAVFIFTNKHLSTSKEYEITTLILEKKEGNHRSANEITVKIGESKTEINVHKYSFEKIEKSNYAKIKLKKGYWNKLLILDTKLTE</sequence>
<organism evidence="2 3">
    <name type="scientific">Flavobacterium terrae</name>
    <dbReference type="NCBI Taxonomy" id="415425"/>
    <lineage>
        <taxon>Bacteria</taxon>
        <taxon>Pseudomonadati</taxon>
        <taxon>Bacteroidota</taxon>
        <taxon>Flavobacteriia</taxon>
        <taxon>Flavobacteriales</taxon>
        <taxon>Flavobacteriaceae</taxon>
        <taxon>Flavobacterium</taxon>
    </lineage>
</organism>
<accession>A0A1M6HH20</accession>
<proteinExistence type="predicted"/>
<keyword evidence="1" id="KW-0472">Membrane</keyword>
<protein>
    <submittedName>
        <fullName evidence="2">Uncharacterized protein</fullName>
    </submittedName>
</protein>
<evidence type="ECO:0000256" key="1">
    <source>
        <dbReference type="SAM" id="Phobius"/>
    </source>
</evidence>
<evidence type="ECO:0000313" key="2">
    <source>
        <dbReference type="EMBL" id="SHJ21526.1"/>
    </source>
</evidence>
<keyword evidence="1" id="KW-0812">Transmembrane</keyword>
<feature type="transmembrane region" description="Helical" evidence="1">
    <location>
        <begin position="26"/>
        <end position="44"/>
    </location>
</feature>
<dbReference type="STRING" id="415425.SAMN05444363_0010"/>
<evidence type="ECO:0000313" key="3">
    <source>
        <dbReference type="Proteomes" id="UP000184488"/>
    </source>
</evidence>
<name>A0A1M6HH20_9FLAO</name>
<dbReference type="RefSeq" id="WP_143161947.1">
    <property type="nucleotide sequence ID" value="NZ_FQZI01000010.1"/>
</dbReference>
<gene>
    <name evidence="2" type="ORF">SAMN05444363_0010</name>
</gene>
<keyword evidence="1" id="KW-1133">Transmembrane helix</keyword>
<dbReference type="Proteomes" id="UP000184488">
    <property type="component" value="Unassembled WGS sequence"/>
</dbReference>
<dbReference type="AlphaFoldDB" id="A0A1M6HH20"/>
<reference evidence="3" key="1">
    <citation type="submission" date="2016-11" db="EMBL/GenBank/DDBJ databases">
        <authorList>
            <person name="Varghese N."/>
            <person name="Submissions S."/>
        </authorList>
    </citation>
    <scope>NUCLEOTIDE SEQUENCE [LARGE SCALE GENOMIC DNA]</scope>
    <source>
        <strain evidence="3">DSM 18829</strain>
    </source>
</reference>